<comment type="similarity">
    <text evidence="1">Belongs to the peptidase M13 family.</text>
</comment>
<evidence type="ECO:0000256" key="1">
    <source>
        <dbReference type="ARBA" id="ARBA00007357"/>
    </source>
</evidence>
<keyword evidence="4" id="KW-1185">Reference proteome</keyword>
<feature type="domain" description="Peptidase M13 N-terminal" evidence="2">
    <location>
        <begin position="16"/>
        <end position="254"/>
    </location>
</feature>
<dbReference type="OMA" id="QLENEIW"/>
<dbReference type="Pfam" id="PF05649">
    <property type="entry name" value="Peptidase_M13_N"/>
    <property type="match status" value="1"/>
</dbReference>
<dbReference type="InterPro" id="IPR000718">
    <property type="entry name" value="Peptidase_M13"/>
</dbReference>
<feature type="non-terminal residue" evidence="3">
    <location>
        <position position="255"/>
    </location>
</feature>
<gene>
    <name evidence="3" type="ORF">X975_06355</name>
</gene>
<proteinExistence type="inferred from homology"/>
<dbReference type="InterPro" id="IPR042089">
    <property type="entry name" value="Peptidase_M13_dom_2"/>
</dbReference>
<evidence type="ECO:0000313" key="4">
    <source>
        <dbReference type="Proteomes" id="UP000054359"/>
    </source>
</evidence>
<dbReference type="InterPro" id="IPR008753">
    <property type="entry name" value="Peptidase_M13_N"/>
</dbReference>
<evidence type="ECO:0000259" key="2">
    <source>
        <dbReference type="Pfam" id="PF05649"/>
    </source>
</evidence>
<dbReference type="Proteomes" id="UP000054359">
    <property type="component" value="Unassembled WGS sequence"/>
</dbReference>
<dbReference type="GO" id="GO:0004222">
    <property type="term" value="F:metalloendopeptidase activity"/>
    <property type="evidence" value="ECO:0007669"/>
    <property type="project" value="InterPro"/>
</dbReference>
<evidence type="ECO:0000313" key="3">
    <source>
        <dbReference type="EMBL" id="KFM72483.1"/>
    </source>
</evidence>
<accession>A0A087U544</accession>
<dbReference type="GO" id="GO:0006508">
    <property type="term" value="P:proteolysis"/>
    <property type="evidence" value="ECO:0007669"/>
    <property type="project" value="InterPro"/>
</dbReference>
<dbReference type="EMBL" id="KK118222">
    <property type="protein sequence ID" value="KFM72483.1"/>
    <property type="molecule type" value="Genomic_DNA"/>
</dbReference>
<sequence>MNTHFPFDIYPPMVSVLTEAYDNKFFKIRVLLEKDTTEDESYEDLLKSMYWSCMKTEKIEEKGIEPLRDILDSLGGWPMLKGNSWEAASFDWIETLRRLRELGYDHSILIGLQVTSNKIFGLPHTIMLDHASLGIPRSSMLDLNHEERFLYYLWIFRTAQEMDTKKQNLQLENEIWDALNFETMLAEISTSNEDSVDHLYEPHTIKDLLSSEKEIDWLRLFNALLNEEVTENERLFIKDKNFVTKFADLMKKTDK</sequence>
<dbReference type="Gene3D" id="1.10.1380.10">
    <property type="entry name" value="Neutral endopeptidase , domain2"/>
    <property type="match status" value="1"/>
</dbReference>
<dbReference type="OrthoDB" id="8051236at2759"/>
<name>A0A087U544_STEMI</name>
<dbReference type="PROSITE" id="PS51885">
    <property type="entry name" value="NEPRILYSIN"/>
    <property type="match status" value="1"/>
</dbReference>
<protein>
    <submittedName>
        <fullName evidence="3">Endothelin-converting enzyme 1</fullName>
    </submittedName>
</protein>
<dbReference type="SUPFAM" id="SSF55486">
    <property type="entry name" value="Metalloproteases ('zincins'), catalytic domain"/>
    <property type="match status" value="1"/>
</dbReference>
<dbReference type="AlphaFoldDB" id="A0A087U544"/>
<reference evidence="3 4" key="1">
    <citation type="submission" date="2013-11" db="EMBL/GenBank/DDBJ databases">
        <title>Genome sequencing of Stegodyphus mimosarum.</title>
        <authorList>
            <person name="Bechsgaard J."/>
        </authorList>
    </citation>
    <scope>NUCLEOTIDE SEQUENCE [LARGE SCALE GENOMIC DNA]</scope>
</reference>
<organism evidence="3 4">
    <name type="scientific">Stegodyphus mimosarum</name>
    <name type="common">African social velvet spider</name>
    <dbReference type="NCBI Taxonomy" id="407821"/>
    <lineage>
        <taxon>Eukaryota</taxon>
        <taxon>Metazoa</taxon>
        <taxon>Ecdysozoa</taxon>
        <taxon>Arthropoda</taxon>
        <taxon>Chelicerata</taxon>
        <taxon>Arachnida</taxon>
        <taxon>Araneae</taxon>
        <taxon>Araneomorphae</taxon>
        <taxon>Entelegynae</taxon>
        <taxon>Eresoidea</taxon>
        <taxon>Eresidae</taxon>
        <taxon>Stegodyphus</taxon>
    </lineage>
</organism>